<feature type="transmembrane region" description="Helical" evidence="1">
    <location>
        <begin position="251"/>
        <end position="272"/>
    </location>
</feature>
<dbReference type="Proteomes" id="UP000551616">
    <property type="component" value="Unassembled WGS sequence"/>
</dbReference>
<dbReference type="Pfam" id="PF13197">
    <property type="entry name" value="DUF4013"/>
    <property type="match status" value="1"/>
</dbReference>
<accession>A0A7V9A9V1</accession>
<dbReference type="InterPro" id="IPR025098">
    <property type="entry name" value="DUF4013"/>
</dbReference>
<feature type="transmembrane region" description="Helical" evidence="1">
    <location>
        <begin position="329"/>
        <end position="350"/>
    </location>
</feature>
<feature type="transmembrane region" description="Helical" evidence="1">
    <location>
        <begin position="111"/>
        <end position="131"/>
    </location>
</feature>
<evidence type="ECO:0000313" key="2">
    <source>
        <dbReference type="EMBL" id="MBA2117531.1"/>
    </source>
</evidence>
<evidence type="ECO:0008006" key="4">
    <source>
        <dbReference type="Google" id="ProtNLM"/>
    </source>
</evidence>
<sequence>MSVVNSTWQDEALVPAEELIAPLNHLPEESASEAPSETAQPPQKHVFWRAVDGLMHAWEWCFGVVSMIVILAFLATVPILNLMSLGYLLEVSGRIARTGKFTQGFVGIRKAARIGSIVAGAWLMFLPLRLLSDAWQSAWLIDPESVQTRNLWVVTMVATVAVSLHVAWACYRGGRLRHFLWPAPIKFFKTIFHGGMYAQAREGTLAFIKELHLWHYFSMGARGFVGTLIWLLVPVLWMIGARQINEPAAAFLVSLPGMLVFAFVLLYLPFLQARFAAENRFKALFEVGAIRRLFVQAPMAWWLALFITLLFALPLYLLKVEMIDREIAWLPSLFFVIFIFPARMLSGWALAVAKRREKPAHFAWRWLSRLAAIPVVVSYIFFMYLFLYISWRGADSLLEQHAFLVPVPFLGA</sequence>
<reference evidence="2 3" key="1">
    <citation type="submission" date="2020-05" db="EMBL/GenBank/DDBJ databases">
        <title>Bremerella alba sp. nov., a novel planctomycete isolated from the surface of the macroalga Fucus spiralis.</title>
        <authorList>
            <person name="Godinho O."/>
            <person name="Botelho R."/>
            <person name="Albuquerque L."/>
            <person name="Wiegand S."/>
            <person name="Da Costa M.S."/>
            <person name="Lobo-Da-Cunha A."/>
            <person name="Jogler C."/>
            <person name="Lage O.M."/>
        </authorList>
    </citation>
    <scope>NUCLEOTIDE SEQUENCE [LARGE SCALE GENOMIC DNA]</scope>
    <source>
        <strain evidence="2 3">FF15</strain>
    </source>
</reference>
<keyword evidence="1" id="KW-0812">Transmembrane</keyword>
<evidence type="ECO:0000256" key="1">
    <source>
        <dbReference type="SAM" id="Phobius"/>
    </source>
</evidence>
<name>A0A7V9A9V1_9BACT</name>
<evidence type="ECO:0000313" key="3">
    <source>
        <dbReference type="Proteomes" id="UP000551616"/>
    </source>
</evidence>
<keyword evidence="1" id="KW-0472">Membrane</keyword>
<feature type="transmembrane region" description="Helical" evidence="1">
    <location>
        <begin position="219"/>
        <end position="239"/>
    </location>
</feature>
<keyword evidence="3" id="KW-1185">Reference proteome</keyword>
<feature type="transmembrane region" description="Helical" evidence="1">
    <location>
        <begin position="370"/>
        <end position="391"/>
    </location>
</feature>
<feature type="transmembrane region" description="Helical" evidence="1">
    <location>
        <begin position="57"/>
        <end position="90"/>
    </location>
</feature>
<dbReference type="AlphaFoldDB" id="A0A7V9A9V1"/>
<dbReference type="EMBL" id="JABRWO010000016">
    <property type="protein sequence ID" value="MBA2117531.1"/>
    <property type="molecule type" value="Genomic_DNA"/>
</dbReference>
<keyword evidence="1" id="KW-1133">Transmembrane helix</keyword>
<gene>
    <name evidence="2" type="ORF">HOV93_47300</name>
</gene>
<feature type="transmembrane region" description="Helical" evidence="1">
    <location>
        <begin position="151"/>
        <end position="171"/>
    </location>
</feature>
<dbReference type="RefSeq" id="WP_207398909.1">
    <property type="nucleotide sequence ID" value="NZ_JABRWO010000016.1"/>
</dbReference>
<feature type="transmembrane region" description="Helical" evidence="1">
    <location>
        <begin position="293"/>
        <end position="317"/>
    </location>
</feature>
<organism evidence="2 3">
    <name type="scientific">Bremerella alba</name>
    <dbReference type="NCBI Taxonomy" id="980252"/>
    <lineage>
        <taxon>Bacteria</taxon>
        <taxon>Pseudomonadati</taxon>
        <taxon>Planctomycetota</taxon>
        <taxon>Planctomycetia</taxon>
        <taxon>Pirellulales</taxon>
        <taxon>Pirellulaceae</taxon>
        <taxon>Bremerella</taxon>
    </lineage>
</organism>
<protein>
    <recommendedName>
        <fullName evidence="4">DUF4013 domain-containing protein</fullName>
    </recommendedName>
</protein>
<comment type="caution">
    <text evidence="2">The sequence shown here is derived from an EMBL/GenBank/DDBJ whole genome shotgun (WGS) entry which is preliminary data.</text>
</comment>
<proteinExistence type="predicted"/>